<evidence type="ECO:0000259" key="5">
    <source>
        <dbReference type="PROSITE" id="PS51379"/>
    </source>
</evidence>
<dbReference type="PANTHER" id="PTHR32479">
    <property type="entry name" value="GLYCOLATE OXIDASE IRON-SULFUR SUBUNIT"/>
    <property type="match status" value="1"/>
</dbReference>
<dbReference type="InterPro" id="IPR017896">
    <property type="entry name" value="4Fe4S_Fe-S-bd"/>
</dbReference>
<dbReference type="OrthoDB" id="9800445at2"/>
<dbReference type="Gene3D" id="1.10.1060.10">
    <property type="entry name" value="Alpha-helical ferredoxin"/>
    <property type="match status" value="1"/>
</dbReference>
<dbReference type="PROSITE" id="PS51379">
    <property type="entry name" value="4FE4S_FER_2"/>
    <property type="match status" value="4"/>
</dbReference>
<keyword evidence="4" id="KW-0411">Iron-sulfur</keyword>
<evidence type="ECO:0000256" key="2">
    <source>
        <dbReference type="ARBA" id="ARBA00023002"/>
    </source>
</evidence>
<dbReference type="GO" id="GO:0016491">
    <property type="term" value="F:oxidoreductase activity"/>
    <property type="evidence" value="ECO:0007669"/>
    <property type="project" value="UniProtKB-KW"/>
</dbReference>
<dbReference type="Pfam" id="PF02662">
    <property type="entry name" value="FlpD"/>
    <property type="match status" value="1"/>
</dbReference>
<feature type="domain" description="4Fe-4S ferredoxin-type" evidence="5">
    <location>
        <begin position="108"/>
        <end position="131"/>
    </location>
</feature>
<feature type="domain" description="4Fe-4S ferredoxin-type" evidence="5">
    <location>
        <begin position="12"/>
        <end position="42"/>
    </location>
</feature>
<dbReference type="InterPro" id="IPR017900">
    <property type="entry name" value="4Fe4S_Fe_S_CS"/>
</dbReference>
<dbReference type="eggNOG" id="COG1149">
    <property type="taxonomic scope" value="Bacteria"/>
</dbReference>
<keyword evidence="1" id="KW-0479">Metal-binding</keyword>
<dbReference type="eggNOG" id="COG0247">
    <property type="taxonomic scope" value="Bacteria"/>
</dbReference>
<keyword evidence="7" id="KW-1185">Reference proteome</keyword>
<dbReference type="PROSITE" id="PS00198">
    <property type="entry name" value="4FE4S_FER_1"/>
    <property type="match status" value="2"/>
</dbReference>
<evidence type="ECO:0000256" key="1">
    <source>
        <dbReference type="ARBA" id="ARBA00022723"/>
    </source>
</evidence>
<sequence>METRPFETKNLDKWKSNLDSCIRCGYCYEHCPIFKHTRWESDAPRAKLIMLYGLLAGKLEPSAYIADKIASCFYCGRCVAACSSGVPLTEIFTDAKRDFQGTEFEACGTTTVTNTDCVACLACVRACPHEARLFVNGKIVTDTVKCQSCGICVDICPNKAISTSLSYGTNRPALNQEIGEFLEKETSKAIVFGCNWSYYPDFQASVMDKAVEPPYKILINMCGGRLEKPLLLEPLLQNAWGVLVACCPDGDCEHDGNVKAKAHVSALRELLEEMDIDPDRLQLVQIKHNDKTGFQTAIDTFMEKLETLGPLNNR</sequence>
<dbReference type="STRING" id="177437.HRM2_30750"/>
<gene>
    <name evidence="6" type="ordered locus">HRM2_30750</name>
</gene>
<dbReference type="SUPFAM" id="SSF54862">
    <property type="entry name" value="4Fe-4S ferredoxins"/>
    <property type="match status" value="1"/>
</dbReference>
<evidence type="ECO:0000313" key="6">
    <source>
        <dbReference type="EMBL" id="ACN16158.1"/>
    </source>
</evidence>
<proteinExistence type="predicted"/>
<reference evidence="6 7" key="1">
    <citation type="journal article" date="2009" name="Environ. Microbiol.">
        <title>Genome sequence of Desulfobacterium autotrophicum HRM2, a marine sulfate reducer oxidizing organic carbon completely to carbon dioxide.</title>
        <authorList>
            <person name="Strittmatter A.W."/>
            <person name="Liesegang H."/>
            <person name="Rabus R."/>
            <person name="Decker I."/>
            <person name="Amann J."/>
            <person name="Andres S."/>
            <person name="Henne A."/>
            <person name="Fricke W.F."/>
            <person name="Martinez-Arias R."/>
            <person name="Bartels D."/>
            <person name="Goesmann A."/>
            <person name="Krause L."/>
            <person name="Puehler A."/>
            <person name="Klenk H.P."/>
            <person name="Richter M."/>
            <person name="Schuler M."/>
            <person name="Gloeckner F.O."/>
            <person name="Meyerdierks A."/>
            <person name="Gottschalk G."/>
            <person name="Amann R."/>
        </authorList>
    </citation>
    <scope>NUCLEOTIDE SEQUENCE [LARGE SCALE GENOMIC DNA]</scope>
    <source>
        <strain evidence="7">ATCC 43914 / DSM 3382 / HRM2</strain>
    </source>
</reference>
<dbReference type="GO" id="GO:0051536">
    <property type="term" value="F:iron-sulfur cluster binding"/>
    <property type="evidence" value="ECO:0007669"/>
    <property type="project" value="UniProtKB-KW"/>
</dbReference>
<evidence type="ECO:0000313" key="7">
    <source>
        <dbReference type="Proteomes" id="UP000000442"/>
    </source>
</evidence>
<dbReference type="RefSeq" id="WP_015904920.1">
    <property type="nucleotide sequence ID" value="NC_012108.1"/>
</dbReference>
<dbReference type="KEGG" id="dat:HRM2_30750"/>
<feature type="domain" description="4Fe-4S ferredoxin-type" evidence="5">
    <location>
        <begin position="137"/>
        <end position="166"/>
    </location>
</feature>
<dbReference type="AlphaFoldDB" id="C0QKR8"/>
<keyword evidence="2" id="KW-0560">Oxidoreductase</keyword>
<feature type="domain" description="4Fe-4S ferredoxin-type" evidence="5">
    <location>
        <begin position="61"/>
        <end position="92"/>
    </location>
</feature>
<dbReference type="GO" id="GO:0046872">
    <property type="term" value="F:metal ion binding"/>
    <property type="evidence" value="ECO:0007669"/>
    <property type="project" value="UniProtKB-KW"/>
</dbReference>
<dbReference type="InterPro" id="IPR003813">
    <property type="entry name" value="MvhD/FlpD"/>
</dbReference>
<accession>C0QKR8</accession>
<dbReference type="Gene3D" id="3.30.70.20">
    <property type="match status" value="1"/>
</dbReference>
<dbReference type="InterPro" id="IPR009051">
    <property type="entry name" value="Helical_ferredxn"/>
</dbReference>
<organism evidence="6 7">
    <name type="scientific">Desulforapulum autotrophicum (strain ATCC 43914 / DSM 3382 / VKM B-1955 / HRM2)</name>
    <name type="common">Desulfobacterium autotrophicum</name>
    <dbReference type="NCBI Taxonomy" id="177437"/>
    <lineage>
        <taxon>Bacteria</taxon>
        <taxon>Pseudomonadati</taxon>
        <taxon>Thermodesulfobacteriota</taxon>
        <taxon>Desulfobacteria</taxon>
        <taxon>Desulfobacterales</taxon>
        <taxon>Desulfobacteraceae</taxon>
        <taxon>Desulforapulum</taxon>
    </lineage>
</organism>
<dbReference type="Pfam" id="PF13183">
    <property type="entry name" value="Fer4_8"/>
    <property type="match status" value="1"/>
</dbReference>
<protein>
    <submittedName>
        <fullName evidence="6">Fusion protein GlcF/heterodisulfide reductase HdrA</fullName>
    </submittedName>
</protein>
<dbReference type="Pfam" id="PF13237">
    <property type="entry name" value="Fer4_10"/>
    <property type="match status" value="1"/>
</dbReference>
<evidence type="ECO:0000256" key="4">
    <source>
        <dbReference type="ARBA" id="ARBA00023014"/>
    </source>
</evidence>
<evidence type="ECO:0000256" key="3">
    <source>
        <dbReference type="ARBA" id="ARBA00023004"/>
    </source>
</evidence>
<dbReference type="EMBL" id="CP001087">
    <property type="protein sequence ID" value="ACN16158.1"/>
    <property type="molecule type" value="Genomic_DNA"/>
</dbReference>
<keyword evidence="3" id="KW-0408">Iron</keyword>
<name>C0QKR8_DESAH</name>
<dbReference type="Proteomes" id="UP000000442">
    <property type="component" value="Chromosome"/>
</dbReference>
<dbReference type="eggNOG" id="COG1908">
    <property type="taxonomic scope" value="Bacteria"/>
</dbReference>
<dbReference type="HOGENOM" id="CLU_882042_0_0_7"/>